<dbReference type="RefSeq" id="WP_014759532.1">
    <property type="nucleotide sequence ID" value="NC_017998.1"/>
</dbReference>
<name>I3WBR0_THESW</name>
<evidence type="ECO:0000313" key="2">
    <source>
        <dbReference type="Proteomes" id="UP000006178"/>
    </source>
</evidence>
<organism evidence="1 2">
    <name type="scientific">Thermoanaerobacterium saccharolyticum (strain DSM 8691 / JW/SL-YS485)</name>
    <dbReference type="NCBI Taxonomy" id="1094508"/>
    <lineage>
        <taxon>Bacteria</taxon>
        <taxon>Bacillati</taxon>
        <taxon>Bacillota</taxon>
        <taxon>Clostridia</taxon>
        <taxon>Thermoanaerobacterales</taxon>
        <taxon>Thermoanaerobacteraceae</taxon>
        <taxon>Thermoanaerobacterium</taxon>
    </lineage>
</organism>
<dbReference type="Proteomes" id="UP000006178">
    <property type="component" value="Plasmid pMU3262"/>
</dbReference>
<geneLocation type="plasmid" evidence="1 2">
    <name>pMU3262</name>
</geneLocation>
<keyword evidence="2" id="KW-1185">Reference proteome</keyword>
<evidence type="ECO:0000313" key="1">
    <source>
        <dbReference type="EMBL" id="AFK94261.1"/>
    </source>
</evidence>
<dbReference type="KEGG" id="tsh:Tsac_2714"/>
<dbReference type="AlphaFoldDB" id="I3WBR0"/>
<gene>
    <name evidence="1" type="ordered locus">Tsac_2714</name>
</gene>
<keyword evidence="1" id="KW-0614">Plasmid</keyword>
<dbReference type="InterPro" id="IPR024064">
    <property type="entry name" value="FdhE-like_sf"/>
</dbReference>
<proteinExistence type="predicted"/>
<sequence length="152" mass="17760">MKNQNKPNKPISLIINDAQDYKQKLEFAYQKWSEHDFDNRWLDMLEKHWIPSYDVYNFINLLKARRDLPEEEYKIKEEKIIKDFEVINKMTDDFFKIMKAEKEAFDKAGIKEGTVTYTCPLCGGTAVAVRYVHNGRTGGLGSHCTKCGFSHT</sequence>
<reference evidence="1 2" key="1">
    <citation type="journal article" date="2014" name="Appl. Environ. Microbiol.">
        <title>Profile of Secreted Hydrolases, Associated Proteins, and SlpA in Thermoanaerobacterium saccharolyticum during the Degradation of Hemicellulose.</title>
        <authorList>
            <person name="Currie D.H."/>
            <person name="Guss A.M."/>
            <person name="Herring C.D."/>
            <person name="Giannone R.J."/>
            <person name="Johnson C.M."/>
            <person name="Lankford P.K."/>
            <person name="Brown S.D."/>
            <person name="Hettich R.L."/>
            <person name="Lynd L.R."/>
        </authorList>
    </citation>
    <scope>NUCLEOTIDE SEQUENCE [LARGE SCALE GENOMIC DNA]</scope>
    <source>
        <strain evidence="2">DSM 8691 / JW/SL-YS485</strain>
    </source>
</reference>
<protein>
    <submittedName>
        <fullName evidence="1">Uncharacterized protein</fullName>
    </submittedName>
</protein>
<dbReference type="EMBL" id="CP003185">
    <property type="protein sequence ID" value="AFK94261.1"/>
    <property type="molecule type" value="Genomic_DNA"/>
</dbReference>
<dbReference type="BioCyc" id="TSAC1094508:GLMA-2760-MONOMER"/>
<dbReference type="SUPFAM" id="SSF144020">
    <property type="entry name" value="FdhE-like"/>
    <property type="match status" value="1"/>
</dbReference>
<dbReference type="PATRIC" id="fig|1094508.3.peg.2748"/>
<accession>I3WBR0</accession>